<proteinExistence type="predicted"/>
<protein>
    <submittedName>
        <fullName evidence="2">Uncharacterized protein</fullName>
    </submittedName>
</protein>
<accession>A0A5B7GP65</accession>
<evidence type="ECO:0000313" key="2">
    <source>
        <dbReference type="EMBL" id="MPC59316.1"/>
    </source>
</evidence>
<reference evidence="2 3" key="1">
    <citation type="submission" date="2019-05" db="EMBL/GenBank/DDBJ databases">
        <title>Another draft genome of Portunus trituberculatus and its Hox gene families provides insights of decapod evolution.</title>
        <authorList>
            <person name="Jeong J.-H."/>
            <person name="Song I."/>
            <person name="Kim S."/>
            <person name="Choi T."/>
            <person name="Kim D."/>
            <person name="Ryu S."/>
            <person name="Kim W."/>
        </authorList>
    </citation>
    <scope>NUCLEOTIDE SEQUENCE [LARGE SCALE GENOMIC DNA]</scope>
    <source>
        <tissue evidence="2">Muscle</tissue>
    </source>
</reference>
<feature type="region of interest" description="Disordered" evidence="1">
    <location>
        <begin position="1"/>
        <end position="25"/>
    </location>
</feature>
<sequence length="73" mass="8167">MFVHERAETPIPKHPSLDTQLSSSGRPILGDPFSGWLRWSTGSLRRNHLAWPFTGDLTSMGSPLPIERAEQDP</sequence>
<organism evidence="2 3">
    <name type="scientific">Portunus trituberculatus</name>
    <name type="common">Swimming crab</name>
    <name type="synonym">Neptunus trituberculatus</name>
    <dbReference type="NCBI Taxonomy" id="210409"/>
    <lineage>
        <taxon>Eukaryota</taxon>
        <taxon>Metazoa</taxon>
        <taxon>Ecdysozoa</taxon>
        <taxon>Arthropoda</taxon>
        <taxon>Crustacea</taxon>
        <taxon>Multicrustacea</taxon>
        <taxon>Malacostraca</taxon>
        <taxon>Eumalacostraca</taxon>
        <taxon>Eucarida</taxon>
        <taxon>Decapoda</taxon>
        <taxon>Pleocyemata</taxon>
        <taxon>Brachyura</taxon>
        <taxon>Eubrachyura</taxon>
        <taxon>Portunoidea</taxon>
        <taxon>Portunidae</taxon>
        <taxon>Portuninae</taxon>
        <taxon>Portunus</taxon>
    </lineage>
</organism>
<name>A0A5B7GP65_PORTR</name>
<keyword evidence="3" id="KW-1185">Reference proteome</keyword>
<evidence type="ECO:0000313" key="3">
    <source>
        <dbReference type="Proteomes" id="UP000324222"/>
    </source>
</evidence>
<dbReference type="AlphaFoldDB" id="A0A5B7GP65"/>
<gene>
    <name evidence="2" type="ORF">E2C01_053334</name>
</gene>
<evidence type="ECO:0000256" key="1">
    <source>
        <dbReference type="SAM" id="MobiDB-lite"/>
    </source>
</evidence>
<dbReference type="EMBL" id="VSRR010016458">
    <property type="protein sequence ID" value="MPC59316.1"/>
    <property type="molecule type" value="Genomic_DNA"/>
</dbReference>
<dbReference type="Proteomes" id="UP000324222">
    <property type="component" value="Unassembled WGS sequence"/>
</dbReference>
<comment type="caution">
    <text evidence="2">The sequence shown here is derived from an EMBL/GenBank/DDBJ whole genome shotgun (WGS) entry which is preliminary data.</text>
</comment>